<keyword evidence="9" id="KW-1185">Reference proteome</keyword>
<organism evidence="8 9">
    <name type="scientific">Duganella aceris</name>
    <dbReference type="NCBI Taxonomy" id="2703883"/>
    <lineage>
        <taxon>Bacteria</taxon>
        <taxon>Pseudomonadati</taxon>
        <taxon>Pseudomonadota</taxon>
        <taxon>Betaproteobacteria</taxon>
        <taxon>Burkholderiales</taxon>
        <taxon>Oxalobacteraceae</taxon>
        <taxon>Telluria group</taxon>
        <taxon>Duganella</taxon>
    </lineage>
</organism>
<dbReference type="InterPro" id="IPR008457">
    <property type="entry name" value="Cu-R_CopD_dom"/>
</dbReference>
<feature type="transmembrane region" description="Helical" evidence="6">
    <location>
        <begin position="269"/>
        <end position="291"/>
    </location>
</feature>
<accession>A0ABX0FHC0</accession>
<evidence type="ECO:0000313" key="8">
    <source>
        <dbReference type="EMBL" id="NGZ83949.1"/>
    </source>
</evidence>
<evidence type="ECO:0000256" key="1">
    <source>
        <dbReference type="ARBA" id="ARBA00004651"/>
    </source>
</evidence>
<evidence type="ECO:0000256" key="2">
    <source>
        <dbReference type="ARBA" id="ARBA00022475"/>
    </source>
</evidence>
<reference evidence="9" key="2">
    <citation type="submission" date="2023-07" db="EMBL/GenBank/DDBJ databases">
        <title>Duganella aceri sp. nov., isolated from tree sap.</title>
        <authorList>
            <person name="Kim I.S."/>
        </authorList>
    </citation>
    <scope>NUCLEOTIDE SEQUENCE [LARGE SCALE GENOMIC DNA]</scope>
    <source>
        <strain evidence="9">SAP-35</strain>
    </source>
</reference>
<feature type="transmembrane region" description="Helical" evidence="6">
    <location>
        <begin position="90"/>
        <end position="109"/>
    </location>
</feature>
<dbReference type="RefSeq" id="WP_166100206.1">
    <property type="nucleotide sequence ID" value="NZ_JAADJT010000002.1"/>
</dbReference>
<dbReference type="EMBL" id="JAADJT010000002">
    <property type="protein sequence ID" value="NGZ83949.1"/>
    <property type="molecule type" value="Genomic_DNA"/>
</dbReference>
<keyword evidence="2" id="KW-1003">Cell membrane</keyword>
<feature type="transmembrane region" description="Helical" evidence="6">
    <location>
        <begin position="6"/>
        <end position="29"/>
    </location>
</feature>
<name>A0ABX0FHC0_9BURK</name>
<sequence>MALLQFASGLLLYLGYAWLIGSLCSRWCLGAGSAPTTLASHAMLRRGEPWAAIACMLAGATSLYAAAATMSGLPLSAAHQAFWMTVTRTAMGRNCVAGVLIMVVVIALVKGEPRRWRALALGFSLAAFACCRAMNSHAAEDGVFSLGFAVECLHLILTSLWLGIVVMSAWIVVPRHRDAGALPAPERELYLERLSASATVALVGILLSGLYNVAMRLGSWSNVGGNTYSTLLLIKVGLVLLAMAIGAYNRLIGFPDIASRGKVKPVVLLLLRFESLLLVGALVAAISLASMPPPSSL</sequence>
<comment type="subcellular location">
    <subcellularLocation>
        <location evidence="1">Cell membrane</location>
        <topology evidence="1">Multi-pass membrane protein</topology>
    </subcellularLocation>
</comment>
<proteinExistence type="predicted"/>
<dbReference type="InterPro" id="IPR032694">
    <property type="entry name" value="CopC/D"/>
</dbReference>
<feature type="transmembrane region" description="Helical" evidence="6">
    <location>
        <begin position="50"/>
        <end position="70"/>
    </location>
</feature>
<keyword evidence="4 6" id="KW-1133">Transmembrane helix</keyword>
<dbReference type="Pfam" id="PF05425">
    <property type="entry name" value="CopD"/>
    <property type="match status" value="1"/>
</dbReference>
<dbReference type="Proteomes" id="UP000666369">
    <property type="component" value="Unassembled WGS sequence"/>
</dbReference>
<evidence type="ECO:0000313" key="9">
    <source>
        <dbReference type="Proteomes" id="UP000666369"/>
    </source>
</evidence>
<evidence type="ECO:0000256" key="3">
    <source>
        <dbReference type="ARBA" id="ARBA00022692"/>
    </source>
</evidence>
<dbReference type="PANTHER" id="PTHR34820">
    <property type="entry name" value="INNER MEMBRANE PROTEIN YEBZ"/>
    <property type="match status" value="1"/>
</dbReference>
<comment type="caution">
    <text evidence="8">The sequence shown here is derived from an EMBL/GenBank/DDBJ whole genome shotgun (WGS) entry which is preliminary data.</text>
</comment>
<evidence type="ECO:0000256" key="5">
    <source>
        <dbReference type="ARBA" id="ARBA00023136"/>
    </source>
</evidence>
<evidence type="ECO:0000256" key="6">
    <source>
        <dbReference type="SAM" id="Phobius"/>
    </source>
</evidence>
<feature type="transmembrane region" description="Helical" evidence="6">
    <location>
        <begin position="155"/>
        <end position="173"/>
    </location>
</feature>
<evidence type="ECO:0000256" key="4">
    <source>
        <dbReference type="ARBA" id="ARBA00022989"/>
    </source>
</evidence>
<feature type="transmembrane region" description="Helical" evidence="6">
    <location>
        <begin position="194"/>
        <end position="215"/>
    </location>
</feature>
<feature type="transmembrane region" description="Helical" evidence="6">
    <location>
        <begin position="227"/>
        <end position="248"/>
    </location>
</feature>
<feature type="domain" description="Copper resistance protein D" evidence="7">
    <location>
        <begin position="191"/>
        <end position="287"/>
    </location>
</feature>
<feature type="transmembrane region" description="Helical" evidence="6">
    <location>
        <begin position="116"/>
        <end position="135"/>
    </location>
</feature>
<keyword evidence="3 6" id="KW-0812">Transmembrane</keyword>
<evidence type="ECO:0000259" key="7">
    <source>
        <dbReference type="Pfam" id="PF05425"/>
    </source>
</evidence>
<reference evidence="8 9" key="1">
    <citation type="submission" date="2020-01" db="EMBL/GenBank/DDBJ databases">
        <authorList>
            <person name="Lee S.D."/>
        </authorList>
    </citation>
    <scope>NUCLEOTIDE SEQUENCE [LARGE SCALE GENOMIC DNA]</scope>
    <source>
        <strain evidence="8 9">SAP-35</strain>
    </source>
</reference>
<dbReference type="PANTHER" id="PTHR34820:SF4">
    <property type="entry name" value="INNER MEMBRANE PROTEIN YEBZ"/>
    <property type="match status" value="1"/>
</dbReference>
<protein>
    <recommendedName>
        <fullName evidence="7">Copper resistance protein D domain-containing protein</fullName>
    </recommendedName>
</protein>
<keyword evidence="5 6" id="KW-0472">Membrane</keyword>
<gene>
    <name evidence="8" type="ORF">GW587_06715</name>
</gene>